<dbReference type="Pfam" id="PF04410">
    <property type="entry name" value="Gar1"/>
    <property type="match status" value="1"/>
</dbReference>
<keyword evidence="12" id="KW-1185">Reference proteome</keyword>
<reference evidence="12" key="1">
    <citation type="journal article" date="2015" name="Genome Announc.">
        <title>Draft genome sequence of Talaromyces cellulolyticus strain Y-94, a source of lignocellulosic biomass-degrading enzymes.</title>
        <authorList>
            <person name="Fujii T."/>
            <person name="Koike H."/>
            <person name="Sawayama S."/>
            <person name="Yano S."/>
            <person name="Inoue H."/>
        </authorList>
    </citation>
    <scope>NUCLEOTIDE SEQUENCE [LARGE SCALE GENOMIC DNA]</scope>
    <source>
        <strain evidence="12">Y-94</strain>
    </source>
</reference>
<feature type="region of interest" description="Disordered" evidence="10">
    <location>
        <begin position="199"/>
        <end position="226"/>
    </location>
</feature>
<dbReference type="InterPro" id="IPR040309">
    <property type="entry name" value="Naf1"/>
</dbReference>
<dbReference type="SUPFAM" id="SSF50447">
    <property type="entry name" value="Translation proteins"/>
    <property type="match status" value="1"/>
</dbReference>
<dbReference type="Gene3D" id="2.40.10.230">
    <property type="entry name" value="Probable tRNA pseudouridine synthase domain"/>
    <property type="match status" value="1"/>
</dbReference>
<dbReference type="FunFam" id="2.40.10.230:FF:000002">
    <property type="entry name" value="H/ACA ribonucleoprotein complex non-core subunit NAF1"/>
    <property type="match status" value="1"/>
</dbReference>
<evidence type="ECO:0000256" key="1">
    <source>
        <dbReference type="ARBA" id="ARBA00004123"/>
    </source>
</evidence>
<comment type="subcellular location">
    <subcellularLocation>
        <location evidence="1">Nucleus</location>
    </subcellularLocation>
</comment>
<evidence type="ECO:0000256" key="5">
    <source>
        <dbReference type="ARBA" id="ARBA00022552"/>
    </source>
</evidence>
<feature type="compositionally biased region" description="Low complexity" evidence="10">
    <location>
        <begin position="156"/>
        <end position="170"/>
    </location>
</feature>
<evidence type="ECO:0000256" key="9">
    <source>
        <dbReference type="ARBA" id="ARBA00076743"/>
    </source>
</evidence>
<protein>
    <recommendedName>
        <fullName evidence="3">H/ACA ribonucleoprotein complex non-core subunit NAF1</fullName>
    </recommendedName>
    <alternativeName>
        <fullName evidence="9">Nuclear assembly factor 1</fullName>
    </alternativeName>
</protein>
<accession>A0A478EBU2</accession>
<evidence type="ECO:0000256" key="4">
    <source>
        <dbReference type="ARBA" id="ARBA00022517"/>
    </source>
</evidence>
<organism evidence="11 12">
    <name type="scientific">Talaromyces pinophilus</name>
    <name type="common">Penicillium pinophilum</name>
    <dbReference type="NCBI Taxonomy" id="128442"/>
    <lineage>
        <taxon>Eukaryota</taxon>
        <taxon>Fungi</taxon>
        <taxon>Dikarya</taxon>
        <taxon>Ascomycota</taxon>
        <taxon>Pezizomycotina</taxon>
        <taxon>Eurotiomycetes</taxon>
        <taxon>Eurotiomycetidae</taxon>
        <taxon>Eurotiales</taxon>
        <taxon>Trichocomaceae</taxon>
        <taxon>Talaromyces</taxon>
        <taxon>Talaromyces sect. Talaromyces</taxon>
    </lineage>
</organism>
<dbReference type="GO" id="GO:0006364">
    <property type="term" value="P:rRNA processing"/>
    <property type="evidence" value="ECO:0007669"/>
    <property type="project" value="UniProtKB-KW"/>
</dbReference>
<keyword evidence="8" id="KW-0539">Nucleus</keyword>
<feature type="compositionally biased region" description="Polar residues" evidence="10">
    <location>
        <begin position="491"/>
        <end position="501"/>
    </location>
</feature>
<dbReference type="GO" id="GO:0003723">
    <property type="term" value="F:RNA binding"/>
    <property type="evidence" value="ECO:0007669"/>
    <property type="project" value="UniProtKB-KW"/>
</dbReference>
<dbReference type="GO" id="GO:0000493">
    <property type="term" value="P:box H/ACA snoRNP assembly"/>
    <property type="evidence" value="ECO:0007669"/>
    <property type="project" value="InterPro"/>
</dbReference>
<dbReference type="InterPro" id="IPR038664">
    <property type="entry name" value="Gar1/Naf1_Cbf5-bd_sf"/>
</dbReference>
<dbReference type="InterPro" id="IPR009000">
    <property type="entry name" value="Transl_B-barrel_sf"/>
</dbReference>
<dbReference type="EMBL" id="DF933840">
    <property type="protein sequence ID" value="GAM42831.1"/>
    <property type="molecule type" value="Genomic_DNA"/>
</dbReference>
<feature type="compositionally biased region" description="Low complexity" evidence="10">
    <location>
        <begin position="586"/>
        <end position="621"/>
    </location>
</feature>
<evidence type="ECO:0000313" key="11">
    <source>
        <dbReference type="EMBL" id="GAM42831.1"/>
    </source>
</evidence>
<evidence type="ECO:0000256" key="7">
    <source>
        <dbReference type="ARBA" id="ARBA00022884"/>
    </source>
</evidence>
<feature type="region of interest" description="Disordered" evidence="10">
    <location>
        <begin position="1"/>
        <end position="182"/>
    </location>
</feature>
<dbReference type="AlphaFoldDB" id="A0A478EBU2"/>
<proteinExistence type="inferred from homology"/>
<evidence type="ECO:0000313" key="12">
    <source>
        <dbReference type="Proteomes" id="UP000053095"/>
    </source>
</evidence>
<feature type="compositionally biased region" description="Low complexity" evidence="10">
    <location>
        <begin position="56"/>
        <end position="67"/>
    </location>
</feature>
<name>A0A478EBU2_TALPI</name>
<feature type="compositionally biased region" description="Acidic residues" evidence="10">
    <location>
        <begin position="171"/>
        <end position="182"/>
    </location>
</feature>
<sequence length="638" mass="70229">MEGQADIQMHLGEGQQQLKPEQPETSIPVSTTPLGASSDFYNTPLTGQTPVYPADNTTTTSNEINNSDALTTSAPVIPGLSIKNEDEDKPTIPAEGSNTENPQANGDTVNLVNDFTQQALNAQPIEGAPTDAMDTDQTVADQPITTEEEHPEWEVDSSPYESSSDSSSDSSDSDDSDEDEEDYPILSAEETARILMQAEGGSDDEGDNKTGGGSHLRTANEQIEDAPPIPDIKVTEDMKIVPLGYLESMVENIILIKATVSGDYQVLESNSLLCLEDRTVIGVVADTLGRVEEPLYTVRYQDPEKIQVLGLEKGKHIFYVESHSEFVFTQPLKGMKGSDASNFHDEEVAEDEIEFSDDEAEAEYKRRLKQKKKEKKDNRGDSGKPKNAPGPSPLGRGELNYDDDDGGDKAAEDGYTPLARPKNYHEMMNNPEAHTESSPSFQNNRGNFRGRGRGRAGFDRGSGRGRGNDRRGRGNYHNNYSLENSHRSDYSSENPAPSQYQNYSAPAAAFPAQQYAPQYPSFPQPHQQQPQFPQFGQAQTTAMPQFPFQMPYQQNPYQQNAYQPNPYQNVPAGAHINPAFFAALQQQLQQQQHQHQQQPAAPPVQQNQATANNQATFNQVQDILRQLSGGGNVGNQSR</sequence>
<feature type="region of interest" description="Disordered" evidence="10">
    <location>
        <begin position="368"/>
        <end position="501"/>
    </location>
</feature>
<dbReference type="GO" id="GO:0005634">
    <property type="term" value="C:nucleus"/>
    <property type="evidence" value="ECO:0007669"/>
    <property type="project" value="UniProtKB-SubCell"/>
</dbReference>
<dbReference type="GO" id="GO:0001522">
    <property type="term" value="P:pseudouridine synthesis"/>
    <property type="evidence" value="ECO:0007669"/>
    <property type="project" value="InterPro"/>
</dbReference>
<dbReference type="GO" id="GO:0005732">
    <property type="term" value="C:sno(s)RNA-containing ribonucleoprotein complex"/>
    <property type="evidence" value="ECO:0007669"/>
    <property type="project" value="InterPro"/>
</dbReference>
<dbReference type="PANTHER" id="PTHR31633">
    <property type="entry name" value="H/ACA RIBONUCLEOPROTEIN COMPLEX NON-CORE SUBUNIT NAF1"/>
    <property type="match status" value="1"/>
</dbReference>
<evidence type="ECO:0000256" key="2">
    <source>
        <dbReference type="ARBA" id="ARBA00009801"/>
    </source>
</evidence>
<keyword evidence="7" id="KW-0694">RNA-binding</keyword>
<keyword evidence="4" id="KW-0690">Ribosome biogenesis</keyword>
<dbReference type="InterPro" id="IPR007504">
    <property type="entry name" value="H/ACA_rnp_Gar1/Naf1"/>
</dbReference>
<comment type="similarity">
    <text evidence="2">Belongs to the NAF1 family.</text>
</comment>
<feature type="region of interest" description="Disordered" evidence="10">
    <location>
        <begin position="586"/>
        <end position="638"/>
    </location>
</feature>
<gene>
    <name evidence="11" type="ORF">TCE0_044r17160</name>
</gene>
<evidence type="ECO:0000256" key="8">
    <source>
        <dbReference type="ARBA" id="ARBA00023242"/>
    </source>
</evidence>
<feature type="compositionally biased region" description="Polar residues" evidence="10">
    <location>
        <begin position="14"/>
        <end position="49"/>
    </location>
</feature>
<keyword evidence="5" id="KW-0698">rRNA processing</keyword>
<feature type="compositionally biased region" description="Polar residues" evidence="10">
    <location>
        <begin position="96"/>
        <end position="121"/>
    </location>
</feature>
<feature type="compositionally biased region" description="Basic and acidic residues" evidence="10">
    <location>
        <begin position="375"/>
        <end position="384"/>
    </location>
</feature>
<evidence type="ECO:0000256" key="6">
    <source>
        <dbReference type="ARBA" id="ARBA00022553"/>
    </source>
</evidence>
<evidence type="ECO:0000256" key="3">
    <source>
        <dbReference type="ARBA" id="ARBA00021438"/>
    </source>
</evidence>
<feature type="compositionally biased region" description="Polar residues" evidence="10">
    <location>
        <begin position="135"/>
        <end position="145"/>
    </location>
</feature>
<dbReference type="PANTHER" id="PTHR31633:SF1">
    <property type="entry name" value="H_ACA RIBONUCLEOPROTEIN COMPLEX NON-CORE SUBUNIT NAF1"/>
    <property type="match status" value="1"/>
</dbReference>
<evidence type="ECO:0000256" key="10">
    <source>
        <dbReference type="SAM" id="MobiDB-lite"/>
    </source>
</evidence>
<feature type="compositionally biased region" description="Gly residues" evidence="10">
    <location>
        <begin position="628"/>
        <end position="638"/>
    </location>
</feature>
<feature type="compositionally biased region" description="Basic and acidic residues" evidence="10">
    <location>
        <begin position="456"/>
        <end position="472"/>
    </location>
</feature>
<dbReference type="Proteomes" id="UP000053095">
    <property type="component" value="Unassembled WGS sequence"/>
</dbReference>
<keyword evidence="6" id="KW-0597">Phosphoprotein</keyword>